<comment type="subcellular location">
    <subcellularLocation>
        <location evidence="1">Cell membrane</location>
        <topology evidence="1">Multi-pass membrane protein</topology>
    </subcellularLocation>
</comment>
<accession>A0A6L8LPC2</accession>
<dbReference type="InterPro" id="IPR003856">
    <property type="entry name" value="LPS_length_determ_N"/>
</dbReference>
<name>A0A6L8LPC2_9RHOB</name>
<evidence type="ECO:0000313" key="10">
    <source>
        <dbReference type="Proteomes" id="UP000479043"/>
    </source>
</evidence>
<keyword evidence="6" id="KW-0175">Coiled coil</keyword>
<organism evidence="9 10">
    <name type="scientific">Thalassovita mangrovi</name>
    <dbReference type="NCBI Taxonomy" id="2692236"/>
    <lineage>
        <taxon>Bacteria</taxon>
        <taxon>Pseudomonadati</taxon>
        <taxon>Pseudomonadota</taxon>
        <taxon>Alphaproteobacteria</taxon>
        <taxon>Rhodobacterales</taxon>
        <taxon>Roseobacteraceae</taxon>
        <taxon>Thalassovita</taxon>
    </lineage>
</organism>
<evidence type="ECO:0000256" key="6">
    <source>
        <dbReference type="SAM" id="Coils"/>
    </source>
</evidence>
<keyword evidence="3 7" id="KW-0812">Transmembrane</keyword>
<keyword evidence="10" id="KW-1185">Reference proteome</keyword>
<keyword evidence="4 7" id="KW-1133">Transmembrane helix</keyword>
<dbReference type="EMBL" id="WWEN01000003">
    <property type="protein sequence ID" value="MYM55482.1"/>
    <property type="molecule type" value="Genomic_DNA"/>
</dbReference>
<evidence type="ECO:0000256" key="4">
    <source>
        <dbReference type="ARBA" id="ARBA00022989"/>
    </source>
</evidence>
<evidence type="ECO:0000256" key="1">
    <source>
        <dbReference type="ARBA" id="ARBA00004651"/>
    </source>
</evidence>
<evidence type="ECO:0000256" key="5">
    <source>
        <dbReference type="ARBA" id="ARBA00023136"/>
    </source>
</evidence>
<dbReference type="RefSeq" id="WP_160973173.1">
    <property type="nucleotide sequence ID" value="NZ_WWEN01000003.1"/>
</dbReference>
<keyword evidence="2" id="KW-1003">Cell membrane</keyword>
<dbReference type="Pfam" id="PF02706">
    <property type="entry name" value="Wzz"/>
    <property type="match status" value="1"/>
</dbReference>
<dbReference type="AlphaFoldDB" id="A0A6L8LPC2"/>
<proteinExistence type="predicted"/>
<evidence type="ECO:0000256" key="3">
    <source>
        <dbReference type="ARBA" id="ARBA00022692"/>
    </source>
</evidence>
<dbReference type="Proteomes" id="UP000479043">
    <property type="component" value="Unassembled WGS sequence"/>
</dbReference>
<evidence type="ECO:0000256" key="7">
    <source>
        <dbReference type="SAM" id="Phobius"/>
    </source>
</evidence>
<feature type="domain" description="Polysaccharide chain length determinant N-terminal" evidence="8">
    <location>
        <begin position="5"/>
        <end position="88"/>
    </location>
</feature>
<dbReference type="GO" id="GO:0004713">
    <property type="term" value="F:protein tyrosine kinase activity"/>
    <property type="evidence" value="ECO:0007669"/>
    <property type="project" value="TreeGrafter"/>
</dbReference>
<keyword evidence="5 7" id="KW-0472">Membrane</keyword>
<dbReference type="PANTHER" id="PTHR32309:SF13">
    <property type="entry name" value="FERRIC ENTEROBACTIN TRANSPORT PROTEIN FEPE"/>
    <property type="match status" value="1"/>
</dbReference>
<comment type="caution">
    <text evidence="9">The sequence shown here is derived from an EMBL/GenBank/DDBJ whole genome shotgun (WGS) entry which is preliminary data.</text>
</comment>
<dbReference type="PANTHER" id="PTHR32309">
    <property type="entry name" value="TYROSINE-PROTEIN KINASE"/>
    <property type="match status" value="1"/>
</dbReference>
<feature type="coiled-coil region" evidence="6">
    <location>
        <begin position="143"/>
        <end position="196"/>
    </location>
</feature>
<reference evidence="9 10" key="1">
    <citation type="submission" date="2020-01" db="EMBL/GenBank/DDBJ databases">
        <authorList>
            <person name="Chen S."/>
        </authorList>
    </citation>
    <scope>NUCLEOTIDE SEQUENCE [LARGE SCALE GENOMIC DNA]</scope>
    <source>
        <strain evidence="9 10">GS-10</strain>
    </source>
</reference>
<sequence>MNSLLSLSGLKRALKRRALLISVVFICGTLLSLLFAIQRPDVYEATAVIQIETPKITTNLASGGTVTTTSGNRLKLIEQKLMSRDSILAMIEKFDLYNGGDAPSDSIRVGLLRDAIQITELIDPAQAWRPNVQPSGLSITVRLNDARKAADIANELLAQVLAEGKQRSEIRASQTLAFLEAEEARLSAEIEALALEFARFKERNAASLPDNIEAQYDQLARLQESQLEIETRVVEIETNSTRLRADERKHQSEFLAQQLSLVETRIAEVDKALAAAPEVERLYNVMQRGLDQLQEQYGAITTRRTEAAMAQQLESQNQFERFEVLETALVPEYPVSSGKKKLVLAGTIASLLAGLGLGFVFEWFSPVMRTSERVEQELGLRPVVILPVLRKPRNGWREKLGLRAA</sequence>
<protein>
    <submittedName>
        <fullName evidence="9">Chain-length determining protein</fullName>
    </submittedName>
</protein>
<evidence type="ECO:0000259" key="8">
    <source>
        <dbReference type="Pfam" id="PF02706"/>
    </source>
</evidence>
<dbReference type="GO" id="GO:0005886">
    <property type="term" value="C:plasma membrane"/>
    <property type="evidence" value="ECO:0007669"/>
    <property type="project" value="UniProtKB-SubCell"/>
</dbReference>
<evidence type="ECO:0000313" key="9">
    <source>
        <dbReference type="EMBL" id="MYM55482.1"/>
    </source>
</evidence>
<dbReference type="InterPro" id="IPR050445">
    <property type="entry name" value="Bact_polysacc_biosynth/exp"/>
</dbReference>
<gene>
    <name evidence="9" type="ORF">GR167_09200</name>
</gene>
<evidence type="ECO:0000256" key="2">
    <source>
        <dbReference type="ARBA" id="ARBA00022475"/>
    </source>
</evidence>
<feature type="transmembrane region" description="Helical" evidence="7">
    <location>
        <begin position="342"/>
        <end position="364"/>
    </location>
</feature>